<evidence type="ECO:0008006" key="6">
    <source>
        <dbReference type="Google" id="ProtNLM"/>
    </source>
</evidence>
<reference evidence="3" key="2">
    <citation type="submission" date="2014-09" db="EMBL/GenBank/DDBJ databases">
        <authorList>
            <person name="Bishop-Lilly K.A."/>
            <person name="Broomall S.M."/>
            <person name="Chain P.S."/>
            <person name="Chertkov O."/>
            <person name="Coyne S.R."/>
            <person name="Daligault H.E."/>
            <person name="Davenport K.W."/>
            <person name="Erkkila T."/>
            <person name="Frey K.G."/>
            <person name="Gibbons H.S."/>
            <person name="Gu W."/>
            <person name="Jaissle J."/>
            <person name="Johnson S.L."/>
            <person name="Koroleva G.I."/>
            <person name="Ladner J.T."/>
            <person name="Lo C.-C."/>
            <person name="Minogue T.D."/>
            <person name="Munk C."/>
            <person name="Palacios G.F."/>
            <person name="Redden C.L."/>
            <person name="Rosenzweig C.N."/>
            <person name="Scholz M.B."/>
            <person name="Teshima H."/>
            <person name="Xu Y."/>
        </authorList>
    </citation>
    <scope>NUCLEOTIDE SEQUENCE</scope>
    <source>
        <strain evidence="3">Mb9</strain>
    </source>
</reference>
<evidence type="ECO:0000313" key="3">
    <source>
        <dbReference type="EMBL" id="CEL25403.1"/>
    </source>
</evidence>
<feature type="transmembrane region" description="Helical" evidence="1">
    <location>
        <begin position="87"/>
        <end position="116"/>
    </location>
</feature>
<reference evidence="2" key="1">
    <citation type="submission" date="2013-12" db="EMBL/GenBank/DDBJ databases">
        <title>The complete genome sequence of Methanobacterium sp. BRM9.</title>
        <authorList>
            <consortium name="Pastoral Greenhouse Gas Research Consortium"/>
            <person name="Kelly W.J."/>
            <person name="Leahy S.C."/>
            <person name="Perry R."/>
            <person name="Li D."/>
            <person name="Altermann E."/>
            <person name="Lambie S.C."/>
            <person name="Attwood G.T."/>
        </authorList>
    </citation>
    <scope>NUCLEOTIDE SEQUENCE [LARGE SCALE GENOMIC DNA]</scope>
    <source>
        <strain evidence="2">BRM9</strain>
    </source>
</reference>
<dbReference type="EMBL" id="CP006933">
    <property type="protein sequence ID" value="AIS31552.1"/>
    <property type="molecule type" value="Genomic_DNA"/>
</dbReference>
<proteinExistence type="predicted"/>
<keyword evidence="1" id="KW-0472">Membrane</keyword>
<keyword evidence="1" id="KW-1133">Transmembrane helix</keyword>
<evidence type="ECO:0000313" key="4">
    <source>
        <dbReference type="Proteomes" id="UP000029661"/>
    </source>
</evidence>
<feature type="transmembrane region" description="Helical" evidence="1">
    <location>
        <begin position="61"/>
        <end position="81"/>
    </location>
</feature>
<dbReference type="OrthoDB" id="71227at2157"/>
<feature type="transmembrane region" description="Helical" evidence="1">
    <location>
        <begin position="7"/>
        <end position="24"/>
    </location>
</feature>
<dbReference type="InterPro" id="IPR040493">
    <property type="entry name" value="DUF5518"/>
</dbReference>
<dbReference type="KEGG" id="mfc:BRM9_0732"/>
<feature type="transmembrane region" description="Helical" evidence="1">
    <location>
        <begin position="30"/>
        <end position="49"/>
    </location>
</feature>
<evidence type="ECO:0000256" key="1">
    <source>
        <dbReference type="SAM" id="Phobius"/>
    </source>
</evidence>
<dbReference type="Proteomes" id="UP000029661">
    <property type="component" value="Chromosome"/>
</dbReference>
<sequence>MIKEIIKWRTVIIGAVIILTSYIISDIISGVSLILPSFLLTGLVVGFIINETEKNGALNGVVLGVIGGIITNVILIVMMYLQGYGDFIVSIISTALIYLVLEIVVATVGGVFGSLLRIEFDKSEMGYEEVEE</sequence>
<protein>
    <recommendedName>
        <fullName evidence="6">DUF5518 domain-containing protein</fullName>
    </recommendedName>
</protein>
<dbReference type="Proteomes" id="UP000062768">
    <property type="component" value="Chromosome I"/>
</dbReference>
<dbReference type="RefSeq" id="WP_048084843.1">
    <property type="nucleotide sequence ID" value="NZ_CP006933.1"/>
</dbReference>
<keyword evidence="1" id="KW-0812">Transmembrane</keyword>
<dbReference type="AlphaFoldDB" id="A0A089ZC12"/>
<dbReference type="PATRIC" id="fig|2162.10.peg.1843"/>
<accession>A0A089ZC12</accession>
<evidence type="ECO:0000313" key="5">
    <source>
        <dbReference type="Proteomes" id="UP000062768"/>
    </source>
</evidence>
<gene>
    <name evidence="2" type="ORF">BRM9_0732</name>
    <name evidence="3" type="ORF">MB9_1769</name>
</gene>
<dbReference type="EMBL" id="LN734822">
    <property type="protein sequence ID" value="CEL25403.1"/>
    <property type="molecule type" value="Genomic_DNA"/>
</dbReference>
<name>A0A089ZC12_METFO</name>
<organism evidence="2 4">
    <name type="scientific">Methanobacterium formicicum</name>
    <dbReference type="NCBI Taxonomy" id="2162"/>
    <lineage>
        <taxon>Archaea</taxon>
        <taxon>Methanobacteriati</taxon>
        <taxon>Methanobacteriota</taxon>
        <taxon>Methanomada group</taxon>
        <taxon>Methanobacteria</taxon>
        <taxon>Methanobacteriales</taxon>
        <taxon>Methanobacteriaceae</taxon>
        <taxon>Methanobacterium</taxon>
    </lineage>
</organism>
<dbReference type="GeneID" id="26740005"/>
<evidence type="ECO:0000313" key="2">
    <source>
        <dbReference type="EMBL" id="AIS31552.1"/>
    </source>
</evidence>
<keyword evidence="5" id="KW-1185">Reference proteome</keyword>
<dbReference type="Pfam" id="PF17647">
    <property type="entry name" value="DUF5518"/>
    <property type="match status" value="1"/>
</dbReference>